<dbReference type="OrthoDB" id="539213at2759"/>
<reference evidence="4" key="1">
    <citation type="submission" date="2023-04" db="EMBL/GenBank/DDBJ databases">
        <title>Phytophthora lilii NBRC 32176.</title>
        <authorList>
            <person name="Ichikawa N."/>
            <person name="Sato H."/>
            <person name="Tonouchi N."/>
        </authorList>
    </citation>
    <scope>NUCLEOTIDE SEQUENCE</scope>
    <source>
        <strain evidence="4">NBRC 32176</strain>
    </source>
</reference>
<dbReference type="Proteomes" id="UP001165083">
    <property type="component" value="Unassembled WGS sequence"/>
</dbReference>
<dbReference type="InterPro" id="IPR002110">
    <property type="entry name" value="Ankyrin_rpt"/>
</dbReference>
<keyword evidence="5" id="KW-1185">Reference proteome</keyword>
<proteinExistence type="predicted"/>
<gene>
    <name evidence="4" type="ORF">Plil01_000336000</name>
</gene>
<evidence type="ECO:0000313" key="5">
    <source>
        <dbReference type="Proteomes" id="UP001165083"/>
    </source>
</evidence>
<dbReference type="Gene3D" id="1.25.40.20">
    <property type="entry name" value="Ankyrin repeat-containing domain"/>
    <property type="match status" value="3"/>
</dbReference>
<name>A0A9W6WPR0_9STRA</name>
<accession>A0A9W6WPR0</accession>
<dbReference type="InterPro" id="IPR050889">
    <property type="entry name" value="Dendritic_Spine_Reg/Scaffold"/>
</dbReference>
<dbReference type="Pfam" id="PF12796">
    <property type="entry name" value="Ank_2"/>
    <property type="match status" value="2"/>
</dbReference>
<dbReference type="PROSITE" id="PS50088">
    <property type="entry name" value="ANK_REPEAT"/>
    <property type="match status" value="2"/>
</dbReference>
<protein>
    <submittedName>
        <fullName evidence="4">Unnamed protein product</fullName>
    </submittedName>
</protein>
<evidence type="ECO:0000313" key="4">
    <source>
        <dbReference type="EMBL" id="GMF12801.1"/>
    </source>
</evidence>
<evidence type="ECO:0000256" key="1">
    <source>
        <dbReference type="ARBA" id="ARBA00022737"/>
    </source>
</evidence>
<evidence type="ECO:0000256" key="2">
    <source>
        <dbReference type="ARBA" id="ARBA00023043"/>
    </source>
</evidence>
<feature type="repeat" description="ANK" evidence="3">
    <location>
        <begin position="109"/>
        <end position="141"/>
    </location>
</feature>
<sequence>MITCWFADGFKKLALHYAAESGNLKQVKWYFQMGVKLSQADVDLLLSFNLSRVMESTILRQLEAMDIQNYHFPTSMHNIDENDECYDPGVSTFVLVKLQRVTDDTAGRLHQLPLHRATMFGNIRAVELLLDEGADPNARDANRWTPLHYCADEATSNHLAIAQLLMENSKMVDIDARSLKGRSPLHVAARSKKRKMLCDENVSPSAEECEANRRKLFVDYLIEHRANLDLKDSRGSTPLLLACQSDYVGVIKSLLDAGCDPTIVSDNKWNPLHLAVIQGKPSMVLFLMSWDADSRLWINSIDQQGRKPIDITKNDCTRQMLMILGYIDVLQSTEASTLPAPSRGRHPKQASLFELKRTAPGRFLQVAVLLLQAGADLCAGDKWGITPLMLAATINDSIFMETLLDRLPDENDLIVVDEDGNTALHYSYAFCQV</sequence>
<dbReference type="PANTHER" id="PTHR24166">
    <property type="entry name" value="ROLLING PEBBLES, ISOFORM B"/>
    <property type="match status" value="1"/>
</dbReference>
<keyword evidence="2 3" id="KW-0040">ANK repeat</keyword>
<feature type="repeat" description="ANK" evidence="3">
    <location>
        <begin position="234"/>
        <end position="266"/>
    </location>
</feature>
<dbReference type="AlphaFoldDB" id="A0A9W6WPR0"/>
<keyword evidence="1" id="KW-0677">Repeat</keyword>
<evidence type="ECO:0000256" key="3">
    <source>
        <dbReference type="PROSITE-ProRule" id="PRU00023"/>
    </source>
</evidence>
<dbReference type="PANTHER" id="PTHR24166:SF48">
    <property type="entry name" value="PROTEIN VAPYRIN"/>
    <property type="match status" value="1"/>
</dbReference>
<comment type="caution">
    <text evidence="4">The sequence shown here is derived from an EMBL/GenBank/DDBJ whole genome shotgun (WGS) entry which is preliminary data.</text>
</comment>
<dbReference type="PROSITE" id="PS50297">
    <property type="entry name" value="ANK_REP_REGION"/>
    <property type="match status" value="2"/>
</dbReference>
<dbReference type="SUPFAM" id="SSF48403">
    <property type="entry name" value="Ankyrin repeat"/>
    <property type="match status" value="1"/>
</dbReference>
<dbReference type="EMBL" id="BSXW01000131">
    <property type="protein sequence ID" value="GMF12801.1"/>
    <property type="molecule type" value="Genomic_DNA"/>
</dbReference>
<organism evidence="4 5">
    <name type="scientific">Phytophthora lilii</name>
    <dbReference type="NCBI Taxonomy" id="2077276"/>
    <lineage>
        <taxon>Eukaryota</taxon>
        <taxon>Sar</taxon>
        <taxon>Stramenopiles</taxon>
        <taxon>Oomycota</taxon>
        <taxon>Peronosporomycetes</taxon>
        <taxon>Peronosporales</taxon>
        <taxon>Peronosporaceae</taxon>
        <taxon>Phytophthora</taxon>
    </lineage>
</organism>
<dbReference type="InterPro" id="IPR036770">
    <property type="entry name" value="Ankyrin_rpt-contain_sf"/>
</dbReference>
<dbReference type="SMART" id="SM00248">
    <property type="entry name" value="ANK"/>
    <property type="match status" value="7"/>
</dbReference>